<sequence>MTVFASSLLVEVDNIDDNKYSVSVYENDDCTGSIVGTIQNTNGCLYLHAFNTAAGKSTQVIHITQGVDFVASRAANGMTVVEAVLGSKRSGIPAPVIQTRLRDLVKDDERRTRELALKLREEGKESKENSINCGWLVLCVHKVVAKPSAKCIYQRRPGLKFWIRVVSIIVLEAIIYWLVKLYTLELTISPYNRAGFIDVENLDLEGIQALRRGYKPDAIGLTPSFITYMATLPVRTVSVRLEASTLPDDDEPIVPLDPRLKSNPPTGILDTWRDIPDREWSRVWRWQTWHT</sequence>
<dbReference type="AlphaFoldDB" id="A0A8H6A8B7"/>
<keyword evidence="2" id="KW-1185">Reference proteome</keyword>
<evidence type="ECO:0000313" key="2">
    <source>
        <dbReference type="Proteomes" id="UP000541154"/>
    </source>
</evidence>
<gene>
    <name evidence="1" type="ORF">ETB97_011743</name>
</gene>
<accession>A0A8H6A8B7</accession>
<comment type="caution">
    <text evidence="1">The sequence shown here is derived from an EMBL/GenBank/DDBJ whole genome shotgun (WGS) entry which is preliminary data.</text>
</comment>
<dbReference type="EMBL" id="SPNV01000075">
    <property type="protein sequence ID" value="KAF5862386.1"/>
    <property type="molecule type" value="Genomic_DNA"/>
</dbReference>
<dbReference type="Proteomes" id="UP000541154">
    <property type="component" value="Unassembled WGS sequence"/>
</dbReference>
<reference evidence="1 2" key="1">
    <citation type="submission" date="2019-04" db="EMBL/GenBank/DDBJ databases">
        <title>Aspergillus burnettii sp. nov., novel species from soil in southeast Queensland.</title>
        <authorList>
            <person name="Gilchrist C.L.M."/>
            <person name="Pitt J.I."/>
            <person name="Lange L."/>
            <person name="Lacey H.J."/>
            <person name="Vuong D."/>
            <person name="Midgley D.J."/>
            <person name="Greenfield P."/>
            <person name="Bradbury M."/>
            <person name="Lacey E."/>
            <person name="Busk P.K."/>
            <person name="Pilgaard B."/>
            <person name="Chooi Y.H."/>
            <person name="Piggott A.M."/>
        </authorList>
    </citation>
    <scope>NUCLEOTIDE SEQUENCE [LARGE SCALE GENOMIC DNA]</scope>
    <source>
        <strain evidence="1 2">FRR 5400</strain>
    </source>
</reference>
<protein>
    <submittedName>
        <fullName evidence="1">Uncharacterized protein</fullName>
    </submittedName>
</protein>
<name>A0A8H6A8B7_PETAA</name>
<evidence type="ECO:0000313" key="1">
    <source>
        <dbReference type="EMBL" id="KAF5862386.1"/>
    </source>
</evidence>
<proteinExistence type="predicted"/>
<organism evidence="1 2">
    <name type="scientific">Petromyces alliaceus</name>
    <name type="common">Aspergillus alliaceus</name>
    <dbReference type="NCBI Taxonomy" id="209559"/>
    <lineage>
        <taxon>Eukaryota</taxon>
        <taxon>Fungi</taxon>
        <taxon>Dikarya</taxon>
        <taxon>Ascomycota</taxon>
        <taxon>Pezizomycotina</taxon>
        <taxon>Eurotiomycetes</taxon>
        <taxon>Eurotiomycetidae</taxon>
        <taxon>Eurotiales</taxon>
        <taxon>Aspergillaceae</taxon>
        <taxon>Aspergillus</taxon>
        <taxon>Aspergillus subgen. Circumdati</taxon>
    </lineage>
</organism>